<dbReference type="InterPro" id="IPR014721">
    <property type="entry name" value="Ribsml_uS5_D2-typ_fold_subgr"/>
</dbReference>
<comment type="catalytic activity">
    <reaction evidence="7">
        <text>Endonucleolytic cleavage of RNA, removing 5'-extranucleotides from tRNA precursor.</text>
        <dbReference type="EC" id="3.1.26.5"/>
    </reaction>
</comment>
<evidence type="ECO:0000256" key="2">
    <source>
        <dbReference type="ARBA" id="ARBA00022694"/>
    </source>
</evidence>
<dbReference type="InterPro" id="IPR000100">
    <property type="entry name" value="RNase_P"/>
</dbReference>
<reference evidence="9 10" key="1">
    <citation type="submission" date="2024-03" db="EMBL/GenBank/DDBJ databases">
        <title>Sulfurimonas sp. HSL3-1.</title>
        <authorList>
            <person name="Wang S."/>
        </authorList>
    </citation>
    <scope>NUCLEOTIDE SEQUENCE [LARGE SCALE GENOMIC DNA]</scope>
    <source>
        <strain evidence="9 10">HSL3-1</strain>
    </source>
</reference>
<dbReference type="InterPro" id="IPR020539">
    <property type="entry name" value="RNase_P_CS"/>
</dbReference>
<keyword evidence="3 7" id="KW-0540">Nuclease</keyword>
<keyword evidence="6 7" id="KW-0694">RNA-binding</keyword>
<sequence length="105" mass="11753">MLKHNREFQLVYRKGKSAHSPALVLFYLPNTPFITVGFTASKKVGNAVKRNRAKRRMRALFYGLEPQLAAGSYILVAKAATVETPYAVMEKALRKMAERVGALQV</sequence>
<dbReference type="HAMAP" id="MF_00227">
    <property type="entry name" value="RNase_P"/>
    <property type="match status" value="1"/>
</dbReference>
<keyword evidence="10" id="KW-1185">Reference proteome</keyword>
<evidence type="ECO:0000256" key="3">
    <source>
        <dbReference type="ARBA" id="ARBA00022722"/>
    </source>
</evidence>
<keyword evidence="4 7" id="KW-0255">Endonuclease</keyword>
<evidence type="ECO:0000256" key="4">
    <source>
        <dbReference type="ARBA" id="ARBA00022759"/>
    </source>
</evidence>
<dbReference type="EMBL" id="CP147920">
    <property type="protein sequence ID" value="XAU14295.1"/>
    <property type="molecule type" value="Genomic_DNA"/>
</dbReference>
<proteinExistence type="inferred from homology"/>
<evidence type="ECO:0000256" key="6">
    <source>
        <dbReference type="ARBA" id="ARBA00022884"/>
    </source>
</evidence>
<dbReference type="RefSeq" id="WP_345969374.1">
    <property type="nucleotide sequence ID" value="NZ_CP147920.1"/>
</dbReference>
<comment type="subunit">
    <text evidence="7">Consists of a catalytic RNA component (M1 or rnpB) and a protein subunit.</text>
</comment>
<evidence type="ECO:0000313" key="9">
    <source>
        <dbReference type="EMBL" id="XAU14295.1"/>
    </source>
</evidence>
<evidence type="ECO:0000256" key="7">
    <source>
        <dbReference type="HAMAP-Rule" id="MF_00227"/>
    </source>
</evidence>
<dbReference type="PANTHER" id="PTHR33992:SF1">
    <property type="entry name" value="RIBONUCLEASE P PROTEIN COMPONENT"/>
    <property type="match status" value="1"/>
</dbReference>
<protein>
    <recommendedName>
        <fullName evidence="7 8">Ribonuclease P protein component</fullName>
        <shortName evidence="7">RNase P protein</shortName>
        <shortName evidence="7">RNaseP protein</shortName>
        <ecNumber evidence="7 8">3.1.26.5</ecNumber>
    </recommendedName>
    <alternativeName>
        <fullName evidence="7">Protein C5</fullName>
    </alternativeName>
</protein>
<dbReference type="PANTHER" id="PTHR33992">
    <property type="entry name" value="RIBONUCLEASE P PROTEIN COMPONENT"/>
    <property type="match status" value="1"/>
</dbReference>
<dbReference type="NCBIfam" id="TIGR00188">
    <property type="entry name" value="rnpA"/>
    <property type="match status" value="1"/>
</dbReference>
<dbReference type="Proteomes" id="UP001447842">
    <property type="component" value="Chromosome"/>
</dbReference>
<dbReference type="EC" id="3.1.26.5" evidence="7 8"/>
<dbReference type="GO" id="GO:0004526">
    <property type="term" value="F:ribonuclease P activity"/>
    <property type="evidence" value="ECO:0007669"/>
    <property type="project" value="UniProtKB-EC"/>
</dbReference>
<evidence type="ECO:0000313" key="10">
    <source>
        <dbReference type="Proteomes" id="UP001447842"/>
    </source>
</evidence>
<evidence type="ECO:0000256" key="8">
    <source>
        <dbReference type="NCBIfam" id="TIGR00188"/>
    </source>
</evidence>
<organism evidence="9 10">
    <name type="scientific">Sulfurimonas diazotrophicus</name>
    <dbReference type="NCBI Taxonomy" id="3131939"/>
    <lineage>
        <taxon>Bacteria</taxon>
        <taxon>Pseudomonadati</taxon>
        <taxon>Campylobacterota</taxon>
        <taxon>Epsilonproteobacteria</taxon>
        <taxon>Campylobacterales</taxon>
        <taxon>Sulfurimonadaceae</taxon>
        <taxon>Sulfurimonas</taxon>
    </lineage>
</organism>
<name>A0ABZ3H6Y2_9BACT</name>
<keyword evidence="2 7" id="KW-0819">tRNA processing</keyword>
<gene>
    <name evidence="7 9" type="primary">rnpA</name>
    <name evidence="9" type="ORF">WCY31_08495</name>
</gene>
<dbReference type="Pfam" id="PF00825">
    <property type="entry name" value="Ribonuclease_P"/>
    <property type="match status" value="1"/>
</dbReference>
<keyword evidence="5 7" id="KW-0378">Hydrolase</keyword>
<comment type="similarity">
    <text evidence="7">Belongs to the RnpA family.</text>
</comment>
<dbReference type="SUPFAM" id="SSF54211">
    <property type="entry name" value="Ribosomal protein S5 domain 2-like"/>
    <property type="match status" value="1"/>
</dbReference>
<evidence type="ECO:0000256" key="5">
    <source>
        <dbReference type="ARBA" id="ARBA00022801"/>
    </source>
</evidence>
<dbReference type="PROSITE" id="PS00648">
    <property type="entry name" value="RIBONUCLEASE_P"/>
    <property type="match status" value="1"/>
</dbReference>
<evidence type="ECO:0000256" key="1">
    <source>
        <dbReference type="ARBA" id="ARBA00002663"/>
    </source>
</evidence>
<comment type="function">
    <text evidence="1 7">RNaseP catalyzes the removal of the 5'-leader sequence from pre-tRNA to produce the mature 5'-terminus. It can also cleave other RNA substrates such as 4.5S RNA. The protein component plays an auxiliary but essential role in vivo by binding to the 5'-leader sequence and broadening the substrate specificity of the ribozyme.</text>
</comment>
<dbReference type="Gene3D" id="3.30.230.10">
    <property type="match status" value="1"/>
</dbReference>
<dbReference type="InterPro" id="IPR020568">
    <property type="entry name" value="Ribosomal_Su5_D2-typ_SF"/>
</dbReference>
<accession>A0ABZ3H6Y2</accession>